<evidence type="ECO:0000313" key="2">
    <source>
        <dbReference type="EMBL" id="KAJ8887747.1"/>
    </source>
</evidence>
<dbReference type="PANTHER" id="PTHR46289:SF14">
    <property type="entry name" value="DUF4371 DOMAIN-CONTAINING PROTEIN"/>
    <property type="match status" value="1"/>
</dbReference>
<dbReference type="InterPro" id="IPR008906">
    <property type="entry name" value="HATC_C_dom"/>
</dbReference>
<dbReference type="EMBL" id="JARBHB010000004">
    <property type="protein sequence ID" value="KAJ8887747.1"/>
    <property type="molecule type" value="Genomic_DNA"/>
</dbReference>
<comment type="caution">
    <text evidence="2">The sequence shown here is derived from an EMBL/GenBank/DDBJ whole genome shotgun (WGS) entry which is preliminary data.</text>
</comment>
<accession>A0ABQ9HTN0</accession>
<dbReference type="Pfam" id="PF05699">
    <property type="entry name" value="Dimer_Tnp_hAT"/>
    <property type="match status" value="1"/>
</dbReference>
<sequence length="127" mass="14648">MPEEVSRKSSNLVKSYPADLEESLVEGLLNFIEVLKTELLISNESKSKQELVEVQLYRLITENSLECCFPNVETALYIYSSLMVTNCIGERSFSKLKRIKNELRTTMSQNRLNNLTTMSIEHELLVR</sequence>
<organism evidence="2 3">
    <name type="scientific">Dryococelus australis</name>
    <dbReference type="NCBI Taxonomy" id="614101"/>
    <lineage>
        <taxon>Eukaryota</taxon>
        <taxon>Metazoa</taxon>
        <taxon>Ecdysozoa</taxon>
        <taxon>Arthropoda</taxon>
        <taxon>Hexapoda</taxon>
        <taxon>Insecta</taxon>
        <taxon>Pterygota</taxon>
        <taxon>Neoptera</taxon>
        <taxon>Polyneoptera</taxon>
        <taxon>Phasmatodea</taxon>
        <taxon>Verophasmatodea</taxon>
        <taxon>Anareolatae</taxon>
        <taxon>Phasmatidae</taxon>
        <taxon>Eurycanthinae</taxon>
        <taxon>Dryococelus</taxon>
    </lineage>
</organism>
<dbReference type="PANTHER" id="PTHR46289">
    <property type="entry name" value="52 KDA REPRESSOR OF THE INHIBITOR OF THE PROTEIN KINASE-LIKE PROTEIN-RELATED"/>
    <property type="match status" value="1"/>
</dbReference>
<feature type="domain" description="HAT C-terminal dimerisation" evidence="1">
    <location>
        <begin position="66"/>
        <end position="124"/>
    </location>
</feature>
<evidence type="ECO:0000313" key="3">
    <source>
        <dbReference type="Proteomes" id="UP001159363"/>
    </source>
</evidence>
<reference evidence="2 3" key="1">
    <citation type="submission" date="2023-02" db="EMBL/GenBank/DDBJ databases">
        <title>LHISI_Scaffold_Assembly.</title>
        <authorList>
            <person name="Stuart O.P."/>
            <person name="Cleave R."/>
            <person name="Magrath M.J.L."/>
            <person name="Mikheyev A.S."/>
        </authorList>
    </citation>
    <scope>NUCLEOTIDE SEQUENCE [LARGE SCALE GENOMIC DNA]</scope>
    <source>
        <strain evidence="2">Daus_M_001</strain>
        <tissue evidence="2">Leg muscle</tissue>
    </source>
</reference>
<gene>
    <name evidence="2" type="ORF">PR048_013965</name>
</gene>
<proteinExistence type="predicted"/>
<protein>
    <recommendedName>
        <fullName evidence="1">HAT C-terminal dimerisation domain-containing protein</fullName>
    </recommendedName>
</protein>
<evidence type="ECO:0000259" key="1">
    <source>
        <dbReference type="Pfam" id="PF05699"/>
    </source>
</evidence>
<dbReference type="InterPro" id="IPR052958">
    <property type="entry name" value="IFN-induced_PKR_regulator"/>
</dbReference>
<name>A0ABQ9HTN0_9NEOP</name>
<keyword evidence="3" id="KW-1185">Reference proteome</keyword>
<dbReference type="Proteomes" id="UP001159363">
    <property type="component" value="Chromosome X"/>
</dbReference>